<proteinExistence type="predicted"/>
<dbReference type="EMBL" id="CAJNNW010019316">
    <property type="protein sequence ID" value="CAE8664365.1"/>
    <property type="molecule type" value="Genomic_DNA"/>
</dbReference>
<sequence length="175" mass="19117">MAKKSAKPSSCTIRAETHSHKLGRTTNASTHLHAFTDMRFLACAIQGDLRWRLTTSCAIHHRYSTKPPAWCRRLPDTAFLKLRASNANLKSRTDLLSSSSECRVASEILLLSFLVPTDDVCLAQVGTTLPDFDVEASCQGHVLEVLSDCFGPGAVKQLVAARVGARSVLDQRLPV</sequence>
<dbReference type="AlphaFoldDB" id="A0A813J6J5"/>
<dbReference type="Proteomes" id="UP000626109">
    <property type="component" value="Unassembled WGS sequence"/>
</dbReference>
<evidence type="ECO:0000313" key="2">
    <source>
        <dbReference type="Proteomes" id="UP000626109"/>
    </source>
</evidence>
<gene>
    <name evidence="1" type="ORF">PGLA2088_LOCUS15548</name>
</gene>
<organism evidence="1 2">
    <name type="scientific">Polarella glacialis</name>
    <name type="common">Dinoflagellate</name>
    <dbReference type="NCBI Taxonomy" id="89957"/>
    <lineage>
        <taxon>Eukaryota</taxon>
        <taxon>Sar</taxon>
        <taxon>Alveolata</taxon>
        <taxon>Dinophyceae</taxon>
        <taxon>Suessiales</taxon>
        <taxon>Suessiaceae</taxon>
        <taxon>Polarella</taxon>
    </lineage>
</organism>
<reference evidence="1" key="1">
    <citation type="submission" date="2021-02" db="EMBL/GenBank/DDBJ databases">
        <authorList>
            <person name="Dougan E. K."/>
            <person name="Rhodes N."/>
            <person name="Thang M."/>
            <person name="Chan C."/>
        </authorList>
    </citation>
    <scope>NUCLEOTIDE SEQUENCE</scope>
</reference>
<comment type="caution">
    <text evidence="1">The sequence shown here is derived from an EMBL/GenBank/DDBJ whole genome shotgun (WGS) entry which is preliminary data.</text>
</comment>
<evidence type="ECO:0000313" key="1">
    <source>
        <dbReference type="EMBL" id="CAE8664365.1"/>
    </source>
</evidence>
<name>A0A813J6J5_POLGL</name>
<accession>A0A813J6J5</accession>
<protein>
    <submittedName>
        <fullName evidence="1">Uncharacterized protein</fullName>
    </submittedName>
</protein>